<evidence type="ECO:0000256" key="1">
    <source>
        <dbReference type="ARBA" id="ARBA00011073"/>
    </source>
</evidence>
<evidence type="ECO:0000256" key="2">
    <source>
        <dbReference type="ARBA" id="ARBA00022670"/>
    </source>
</evidence>
<feature type="compositionally biased region" description="Low complexity" evidence="6">
    <location>
        <begin position="351"/>
        <end position="364"/>
    </location>
</feature>
<gene>
    <name evidence="9" type="ORF">E6K80_11395</name>
</gene>
<dbReference type="GO" id="GO:0006508">
    <property type="term" value="P:proteolysis"/>
    <property type="evidence" value="ECO:0007669"/>
    <property type="project" value="UniProtKB-KW"/>
</dbReference>
<comment type="caution">
    <text evidence="5">Lacks conserved residue(s) required for the propagation of feature annotation.</text>
</comment>
<dbReference type="GO" id="GO:0004252">
    <property type="term" value="F:serine-type endopeptidase activity"/>
    <property type="evidence" value="ECO:0007669"/>
    <property type="project" value="InterPro"/>
</dbReference>
<sequence>MFRGMWTRLLGIATALATCSGTAQAAWLWDQNHDKIDDRMQAVESQGLAAAHVGNVLSGRLRFAVLNTAAPYQYGVYIGYDHHPTDADAAALQALGVPVKVRYRYIDYIRTQLTLAQAQQVAALPGVTRVETIPMMYATNDVATRTLRARDSGNQLFPSVWKDLGVTGRGIVVAILDTGVNDAADPSTGYPGHESLRGKWVGGGEFYSGNSDLNTPIDQSVNPRHQADAELTYHATHVAGTAIGTGGPEGIRNGAEPGFNAGLAPDARLVDCKGLSDAGVGFGSADALEWMIYHKFDSWGLTGADTVYRGIDVANLSLGGTDASDGPASWCAWPPATTATRITCPRPPPRTSRSPSARSPTTTP</sequence>
<dbReference type="PANTHER" id="PTHR43806">
    <property type="entry name" value="PEPTIDASE S8"/>
    <property type="match status" value="1"/>
</dbReference>
<dbReference type="PANTHER" id="PTHR43806:SF11">
    <property type="entry name" value="CEREVISIN-RELATED"/>
    <property type="match status" value="1"/>
</dbReference>
<feature type="chain" id="PRO_5021708396" evidence="7">
    <location>
        <begin position="26"/>
        <end position="364"/>
    </location>
</feature>
<reference evidence="9 10" key="1">
    <citation type="journal article" date="2019" name="Nat. Microbiol.">
        <title>Mediterranean grassland soil C-N compound turnover is dependent on rainfall and depth, and is mediated by genomically divergent microorganisms.</title>
        <authorList>
            <person name="Diamond S."/>
            <person name="Andeer P.F."/>
            <person name="Li Z."/>
            <person name="Crits-Christoph A."/>
            <person name="Burstein D."/>
            <person name="Anantharaman K."/>
            <person name="Lane K.R."/>
            <person name="Thomas B.C."/>
            <person name="Pan C."/>
            <person name="Northen T.R."/>
            <person name="Banfield J.F."/>
        </authorList>
    </citation>
    <scope>NUCLEOTIDE SEQUENCE [LARGE SCALE GENOMIC DNA]</scope>
    <source>
        <strain evidence="9">WS_10</strain>
    </source>
</reference>
<evidence type="ECO:0000256" key="7">
    <source>
        <dbReference type="SAM" id="SignalP"/>
    </source>
</evidence>
<dbReference type="Proteomes" id="UP000319836">
    <property type="component" value="Unassembled WGS sequence"/>
</dbReference>
<dbReference type="AlphaFoldDB" id="A0A538U160"/>
<dbReference type="PROSITE" id="PS51892">
    <property type="entry name" value="SUBTILASE"/>
    <property type="match status" value="1"/>
</dbReference>
<keyword evidence="7" id="KW-0732">Signal</keyword>
<organism evidence="9 10">
    <name type="scientific">Eiseniibacteriota bacterium</name>
    <dbReference type="NCBI Taxonomy" id="2212470"/>
    <lineage>
        <taxon>Bacteria</taxon>
        <taxon>Candidatus Eiseniibacteriota</taxon>
    </lineage>
</organism>
<name>A0A538U160_UNCEI</name>
<comment type="similarity">
    <text evidence="1 5">Belongs to the peptidase S8 family.</text>
</comment>
<dbReference type="Gene3D" id="3.40.50.200">
    <property type="entry name" value="Peptidase S8/S53 domain"/>
    <property type="match status" value="1"/>
</dbReference>
<evidence type="ECO:0000313" key="10">
    <source>
        <dbReference type="Proteomes" id="UP000319836"/>
    </source>
</evidence>
<evidence type="ECO:0000259" key="8">
    <source>
        <dbReference type="Pfam" id="PF00082"/>
    </source>
</evidence>
<dbReference type="InterPro" id="IPR050131">
    <property type="entry name" value="Peptidase_S8_subtilisin-like"/>
</dbReference>
<evidence type="ECO:0000256" key="6">
    <source>
        <dbReference type="SAM" id="MobiDB-lite"/>
    </source>
</evidence>
<dbReference type="EMBL" id="VBPA01000289">
    <property type="protein sequence ID" value="TMQ69529.1"/>
    <property type="molecule type" value="Genomic_DNA"/>
</dbReference>
<keyword evidence="3" id="KW-0378">Hydrolase</keyword>
<dbReference type="InterPro" id="IPR036852">
    <property type="entry name" value="Peptidase_S8/S53_dom_sf"/>
</dbReference>
<evidence type="ECO:0000256" key="4">
    <source>
        <dbReference type="ARBA" id="ARBA00022825"/>
    </source>
</evidence>
<evidence type="ECO:0000313" key="9">
    <source>
        <dbReference type="EMBL" id="TMQ69529.1"/>
    </source>
</evidence>
<dbReference type="SUPFAM" id="SSF52743">
    <property type="entry name" value="Subtilisin-like"/>
    <property type="match status" value="1"/>
</dbReference>
<protein>
    <submittedName>
        <fullName evidence="9">S8 family peptidase</fullName>
    </submittedName>
</protein>
<evidence type="ECO:0000256" key="3">
    <source>
        <dbReference type="ARBA" id="ARBA00022801"/>
    </source>
</evidence>
<proteinExistence type="inferred from homology"/>
<keyword evidence="2" id="KW-0645">Protease</keyword>
<evidence type="ECO:0000256" key="5">
    <source>
        <dbReference type="PROSITE-ProRule" id="PRU01240"/>
    </source>
</evidence>
<keyword evidence="4" id="KW-0720">Serine protease</keyword>
<feature type="domain" description="Peptidase S8/S53" evidence="8">
    <location>
        <begin position="168"/>
        <end position="332"/>
    </location>
</feature>
<accession>A0A538U160</accession>
<comment type="caution">
    <text evidence="9">The sequence shown here is derived from an EMBL/GenBank/DDBJ whole genome shotgun (WGS) entry which is preliminary data.</text>
</comment>
<feature type="signal peptide" evidence="7">
    <location>
        <begin position="1"/>
        <end position="25"/>
    </location>
</feature>
<feature type="region of interest" description="Disordered" evidence="6">
    <location>
        <begin position="340"/>
        <end position="364"/>
    </location>
</feature>
<dbReference type="Pfam" id="PF00082">
    <property type="entry name" value="Peptidase_S8"/>
    <property type="match status" value="1"/>
</dbReference>
<dbReference type="InterPro" id="IPR000209">
    <property type="entry name" value="Peptidase_S8/S53_dom"/>
</dbReference>